<evidence type="ECO:0000313" key="1">
    <source>
        <dbReference type="EMBL" id="PRQ53250.1"/>
    </source>
</evidence>
<keyword evidence="2" id="KW-1185">Reference proteome</keyword>
<comment type="caution">
    <text evidence="1">The sequence shown here is derived from an EMBL/GenBank/DDBJ whole genome shotgun (WGS) entry which is preliminary data.</text>
</comment>
<dbReference type="EMBL" id="PDCK01000040">
    <property type="protein sequence ID" value="PRQ53250.1"/>
    <property type="molecule type" value="Genomic_DNA"/>
</dbReference>
<accession>A0A2P6S3J1</accession>
<organism evidence="1 2">
    <name type="scientific">Rosa chinensis</name>
    <name type="common">China rose</name>
    <dbReference type="NCBI Taxonomy" id="74649"/>
    <lineage>
        <taxon>Eukaryota</taxon>
        <taxon>Viridiplantae</taxon>
        <taxon>Streptophyta</taxon>
        <taxon>Embryophyta</taxon>
        <taxon>Tracheophyta</taxon>
        <taxon>Spermatophyta</taxon>
        <taxon>Magnoliopsida</taxon>
        <taxon>eudicotyledons</taxon>
        <taxon>Gunneridae</taxon>
        <taxon>Pentapetalae</taxon>
        <taxon>rosids</taxon>
        <taxon>fabids</taxon>
        <taxon>Rosales</taxon>
        <taxon>Rosaceae</taxon>
        <taxon>Rosoideae</taxon>
        <taxon>Rosoideae incertae sedis</taxon>
        <taxon>Rosa</taxon>
    </lineage>
</organism>
<name>A0A2P6S3J1_ROSCH</name>
<dbReference type="AlphaFoldDB" id="A0A2P6S3J1"/>
<gene>
    <name evidence="1" type="ORF">RchiOBHm_Chr2g0164451</name>
</gene>
<dbReference type="Proteomes" id="UP000238479">
    <property type="component" value="Chromosome 2"/>
</dbReference>
<evidence type="ECO:0000313" key="2">
    <source>
        <dbReference type="Proteomes" id="UP000238479"/>
    </source>
</evidence>
<dbReference type="Gramene" id="PRQ53250">
    <property type="protein sequence ID" value="PRQ53250"/>
    <property type="gene ID" value="RchiOBHm_Chr2g0164451"/>
</dbReference>
<proteinExistence type="predicted"/>
<sequence>MFVGSDLKLNSFVSQGVTGHGQEAEDRSPTKFCSFPRWFSCIYDDDCSCHFVLLVQPAFNDLNGS</sequence>
<reference evidence="1 2" key="1">
    <citation type="journal article" date="2018" name="Nat. Genet.">
        <title>The Rosa genome provides new insights in the design of modern roses.</title>
        <authorList>
            <person name="Bendahmane M."/>
        </authorList>
    </citation>
    <scope>NUCLEOTIDE SEQUENCE [LARGE SCALE GENOMIC DNA]</scope>
    <source>
        <strain evidence="2">cv. Old Blush</strain>
    </source>
</reference>
<protein>
    <submittedName>
        <fullName evidence="1">Uncharacterized protein</fullName>
    </submittedName>
</protein>